<gene>
    <name evidence="1" type="ORF">FHS55_000669</name>
</gene>
<evidence type="ECO:0000313" key="2">
    <source>
        <dbReference type="Proteomes" id="UP000533469"/>
    </source>
</evidence>
<accession>A0A839Z506</accession>
<dbReference type="SUPFAM" id="SSF53474">
    <property type="entry name" value="alpha/beta-Hydrolases"/>
    <property type="match status" value="1"/>
</dbReference>
<sequence>MRQSVFESAELSVIKVAGERDDVVFVTFEPLNPSRTDDREGFGEAFFARRGFTAYHFLAHTNSWYQLDEMPEALARVRADIAPGTRVIGYGTSMGSYAAIRFSQALALDTVIAFSPQASVDPQLVRWETRWAPEGARLMWDRNAPRRETKIYALFDPLNLDRRHISRLRREVELESVHTYFSGHGSIGYVLECGLLESVILDVVGNRFNGAELEAKLWRQRASTPTYAKIRARKRTGLIRRFRYYCIERLLDRRLGVPAPTAVSAPSVTLLPERQSV</sequence>
<comment type="caution">
    <text evidence="1">The sequence shown here is derived from an EMBL/GenBank/DDBJ whole genome shotgun (WGS) entry which is preliminary data.</text>
</comment>
<evidence type="ECO:0008006" key="3">
    <source>
        <dbReference type="Google" id="ProtNLM"/>
    </source>
</evidence>
<dbReference type="Proteomes" id="UP000533469">
    <property type="component" value="Unassembled WGS sequence"/>
</dbReference>
<protein>
    <recommendedName>
        <fullName evidence="3">Alpha/beta hydrolase</fullName>
    </recommendedName>
</protein>
<reference evidence="1 2" key="1">
    <citation type="submission" date="2020-08" db="EMBL/GenBank/DDBJ databases">
        <title>Genomic Encyclopedia of Type Strains, Phase IV (KMG-IV): sequencing the most valuable type-strain genomes for metagenomic binning, comparative biology and taxonomic classification.</title>
        <authorList>
            <person name="Goeker M."/>
        </authorList>
    </citation>
    <scope>NUCLEOTIDE SEQUENCE [LARGE SCALE GENOMIC DNA]</scope>
    <source>
        <strain evidence="1 2">DSM 5895</strain>
    </source>
</reference>
<dbReference type="Gene3D" id="3.40.50.1820">
    <property type="entry name" value="alpha/beta hydrolase"/>
    <property type="match status" value="1"/>
</dbReference>
<name>A0A839Z506_9HYPH</name>
<dbReference type="AlphaFoldDB" id="A0A839Z506"/>
<dbReference type="EMBL" id="JACICD010000001">
    <property type="protein sequence ID" value="MBB3770083.1"/>
    <property type="molecule type" value="Genomic_DNA"/>
</dbReference>
<evidence type="ECO:0000313" key="1">
    <source>
        <dbReference type="EMBL" id="MBB3770083.1"/>
    </source>
</evidence>
<proteinExistence type="predicted"/>
<dbReference type="RefSeq" id="WP_183188231.1">
    <property type="nucleotide sequence ID" value="NZ_JACICD010000001.1"/>
</dbReference>
<dbReference type="InterPro" id="IPR029058">
    <property type="entry name" value="AB_hydrolase_fold"/>
</dbReference>
<keyword evidence="2" id="KW-1185">Reference proteome</keyword>
<organism evidence="1 2">
    <name type="scientific">Ancylobacter tetraedralis</name>
    <dbReference type="NCBI Taxonomy" id="217068"/>
    <lineage>
        <taxon>Bacteria</taxon>
        <taxon>Pseudomonadati</taxon>
        <taxon>Pseudomonadota</taxon>
        <taxon>Alphaproteobacteria</taxon>
        <taxon>Hyphomicrobiales</taxon>
        <taxon>Xanthobacteraceae</taxon>
        <taxon>Ancylobacter</taxon>
    </lineage>
</organism>